<dbReference type="eggNOG" id="KOG0892">
    <property type="taxonomic scope" value="Eukaryota"/>
</dbReference>
<evidence type="ECO:0000256" key="1">
    <source>
        <dbReference type="SAM" id="Phobius"/>
    </source>
</evidence>
<dbReference type="PANTHER" id="PTHR37079">
    <property type="entry name" value="SERINE/THREONINE-PROTEIN KINASE ATM"/>
    <property type="match status" value="1"/>
</dbReference>
<keyword evidence="1" id="KW-0812">Transmembrane</keyword>
<proteinExistence type="predicted"/>
<keyword evidence="1" id="KW-0472">Membrane</keyword>
<sequence>MLQDPDYRVRLFLARRIGVLFQTWDGHGELFQDICSNFGVVLVVCSNEKLVTAKEALASGPQSRPKMETIIITLMHLALQSESVELEAVFMMCTVSALYPCQRELVNVALDNLSQQLQYTTRWKYLEELLGPILFCWVACGVSLIALVEIRRLFVSDAEPCNFVQYCCHWLLPALVLHADTSNLNWMAKIAREPLADLVKNHFVPIFSISMAWHCSERSDSELGALVLQSSILHLAEISEIERDKLIKKHLVSIVSHIISLASCTSDPAVPYFSRDTIVHAVRTVVDGFLEMQDCPRSAGVVDKINVFRPDRVFMFIVELHYKIAAAVHHRHKCHRLAGVEVLINVLGHRAAVSSASNYLFNLVGQFIGVYALQDQCCRIVSALLKAFRDNPSKEIVNVLGEQLQFLVSKLVACCIPSEANEPSVSRSSQVLSLLLQLTVDSDPSLHDYIRELEPFPEIDIFDGIRSFHEELCQAYSARDHLLKFVQRACNLPSRLLPWRWFVTPNDASSIRAWVSDFISRVGIGDPHCVVFHLPRDSIYMHACRPINHGSGSATEFNFHLDAGISEELLIAVLKILKKYLMDDSVQIVDMTSQTLRGILSTEKGQRAVMSFDSYERSLLEVHSKGVNVELVETFLLDLERKFKVFWVSLSANGISPEKSTVWETDGKTFETWICPLTYSLIGCCNDVVLRLCQDIVLLKSEVAELLLPSVVVNLAGSKNVDVDLQKLISSQVQKYIFTESNKLIKSIQVFLNALNELRLCHVMERSSSVPPKRE</sequence>
<keyword evidence="1" id="KW-1133">Transmembrane helix</keyword>
<reference evidence="2 3" key="1">
    <citation type="submission" date="2014-04" db="EMBL/GenBank/DDBJ databases">
        <authorList>
            <consortium name="International Citrus Genome Consortium"/>
            <person name="Gmitter F."/>
            <person name="Chen C."/>
            <person name="Farmerie W."/>
            <person name="Harkins T."/>
            <person name="Desany B."/>
            <person name="Mohiuddin M."/>
            <person name="Kodira C."/>
            <person name="Borodovsky M."/>
            <person name="Lomsadze A."/>
            <person name="Burns P."/>
            <person name="Jenkins J."/>
            <person name="Prochnik S."/>
            <person name="Shu S."/>
            <person name="Chapman J."/>
            <person name="Pitluck S."/>
            <person name="Schmutz J."/>
            <person name="Rokhsar D."/>
        </authorList>
    </citation>
    <scope>NUCLEOTIDE SEQUENCE</scope>
</reference>
<dbReference type="EMBL" id="KK784892">
    <property type="protein sequence ID" value="KDO69632.1"/>
    <property type="molecule type" value="Genomic_DNA"/>
</dbReference>
<dbReference type="Proteomes" id="UP000027120">
    <property type="component" value="Unassembled WGS sequence"/>
</dbReference>
<name>A0A067G1R0_CITSI</name>
<protein>
    <submittedName>
        <fullName evidence="2">Uncharacterized protein</fullName>
    </submittedName>
</protein>
<dbReference type="STRING" id="2711.A0A067G1R0"/>
<dbReference type="Pfam" id="PF25360">
    <property type="entry name" value="TPR_ATM"/>
    <property type="match status" value="1"/>
</dbReference>
<dbReference type="GO" id="GO:0004674">
    <property type="term" value="F:protein serine/threonine kinase activity"/>
    <property type="evidence" value="ECO:0007669"/>
    <property type="project" value="InterPro"/>
</dbReference>
<dbReference type="PANTHER" id="PTHR37079:SF4">
    <property type="entry name" value="SERINE_THREONINE-PROTEIN KINASE ATM"/>
    <property type="match status" value="1"/>
</dbReference>
<organism evidence="2 3">
    <name type="scientific">Citrus sinensis</name>
    <name type="common">Sweet orange</name>
    <name type="synonym">Citrus aurantium var. sinensis</name>
    <dbReference type="NCBI Taxonomy" id="2711"/>
    <lineage>
        <taxon>Eukaryota</taxon>
        <taxon>Viridiplantae</taxon>
        <taxon>Streptophyta</taxon>
        <taxon>Embryophyta</taxon>
        <taxon>Tracheophyta</taxon>
        <taxon>Spermatophyta</taxon>
        <taxon>Magnoliopsida</taxon>
        <taxon>eudicotyledons</taxon>
        <taxon>Gunneridae</taxon>
        <taxon>Pentapetalae</taxon>
        <taxon>rosids</taxon>
        <taxon>malvids</taxon>
        <taxon>Sapindales</taxon>
        <taxon>Rutaceae</taxon>
        <taxon>Aurantioideae</taxon>
        <taxon>Citrus</taxon>
    </lineage>
</organism>
<dbReference type="InterPro" id="IPR038980">
    <property type="entry name" value="ATM_plant"/>
</dbReference>
<dbReference type="InterPro" id="IPR057445">
    <property type="entry name" value="ATM_TPR"/>
</dbReference>
<accession>A0A067G1R0</accession>
<gene>
    <name evidence="2" type="ORF">CISIN_1g0001722mg</name>
</gene>
<keyword evidence="3" id="KW-1185">Reference proteome</keyword>
<dbReference type="AlphaFoldDB" id="A0A067G1R0"/>
<feature type="transmembrane region" description="Helical" evidence="1">
    <location>
        <begin position="129"/>
        <end position="148"/>
    </location>
</feature>
<evidence type="ECO:0000313" key="3">
    <source>
        <dbReference type="Proteomes" id="UP000027120"/>
    </source>
</evidence>
<dbReference type="GO" id="GO:0006974">
    <property type="term" value="P:DNA damage response"/>
    <property type="evidence" value="ECO:0007669"/>
    <property type="project" value="InterPro"/>
</dbReference>
<feature type="non-terminal residue" evidence="2">
    <location>
        <position position="775"/>
    </location>
</feature>
<evidence type="ECO:0000313" key="2">
    <source>
        <dbReference type="EMBL" id="KDO69632.1"/>
    </source>
</evidence>